<feature type="compositionally biased region" description="Polar residues" evidence="1">
    <location>
        <begin position="284"/>
        <end position="300"/>
    </location>
</feature>
<dbReference type="EMBL" id="JBHTMP010000010">
    <property type="protein sequence ID" value="MFD1321152.1"/>
    <property type="molecule type" value="Genomic_DNA"/>
</dbReference>
<keyword evidence="3" id="KW-1185">Reference proteome</keyword>
<feature type="compositionally biased region" description="Low complexity" evidence="1">
    <location>
        <begin position="249"/>
        <end position="261"/>
    </location>
</feature>
<comment type="caution">
    <text evidence="2">The sequence shown here is derived from an EMBL/GenBank/DDBJ whole genome shotgun (WGS) entry which is preliminary data.</text>
</comment>
<proteinExistence type="predicted"/>
<evidence type="ECO:0000256" key="1">
    <source>
        <dbReference type="SAM" id="MobiDB-lite"/>
    </source>
</evidence>
<protein>
    <submittedName>
        <fullName evidence="2">Helix-turn-helix domain-containing protein</fullName>
    </submittedName>
</protein>
<dbReference type="RefSeq" id="WP_377569048.1">
    <property type="nucleotide sequence ID" value="NZ_JBHTMP010000010.1"/>
</dbReference>
<evidence type="ECO:0000313" key="3">
    <source>
        <dbReference type="Proteomes" id="UP001597260"/>
    </source>
</evidence>
<reference evidence="3" key="1">
    <citation type="journal article" date="2019" name="Int. J. Syst. Evol. Microbiol.">
        <title>The Global Catalogue of Microorganisms (GCM) 10K type strain sequencing project: providing services to taxonomists for standard genome sequencing and annotation.</title>
        <authorList>
            <consortium name="The Broad Institute Genomics Platform"/>
            <consortium name="The Broad Institute Genome Sequencing Center for Infectious Disease"/>
            <person name="Wu L."/>
            <person name="Ma J."/>
        </authorList>
    </citation>
    <scope>NUCLEOTIDE SEQUENCE [LARGE SCALE GENOMIC DNA]</scope>
    <source>
        <strain evidence="3">JCM 31037</strain>
    </source>
</reference>
<accession>A0ABW3YBX3</accession>
<feature type="compositionally biased region" description="Polar residues" evidence="1">
    <location>
        <begin position="105"/>
        <end position="114"/>
    </location>
</feature>
<feature type="compositionally biased region" description="Polar residues" evidence="1">
    <location>
        <begin position="227"/>
        <end position="238"/>
    </location>
</feature>
<feature type="region of interest" description="Disordered" evidence="1">
    <location>
        <begin position="96"/>
        <end position="144"/>
    </location>
</feature>
<dbReference type="Proteomes" id="UP001597260">
    <property type="component" value="Unassembled WGS sequence"/>
</dbReference>
<feature type="region of interest" description="Disordered" evidence="1">
    <location>
        <begin position="164"/>
        <end position="183"/>
    </location>
</feature>
<sequence length="390" mass="41091">MTSDEPTRPLPDPAAITSKEELARQLALLPGYQRHKVSSLARSSGYSEGSVRNLLQGRRVPARNSMAVVARLLRTLGADEATATGFLDAIRRLQEEQEKARTAPAPSTNPTAGTAPSEGTAPTGDGTPAVTSTPSEPVVGTRVDDPVEAARIDQQLQRIEDAHAGVAGPSQPPPVPPRRAGGDPDHLYRPGWWRSVLVVAAVLVMVSCGGLTAYKMVESYNDPGEQPSATLPRPTTTFDDAPALPEPAPSSSASPSAASVPPTSPAIRTPSAGGTARTEPGSRPSPTRASQPTAVQQPQPITFRITATDGVFERTEPRTEASRGAAHNYGASVGILCQVNNGGWDGQHYASDGSQFRTWAKLSNGNWIYDYWLDTPLVAADGYSPGIPHC</sequence>
<evidence type="ECO:0000313" key="2">
    <source>
        <dbReference type="EMBL" id="MFD1321152.1"/>
    </source>
</evidence>
<dbReference type="Pfam" id="PF13560">
    <property type="entry name" value="HTH_31"/>
    <property type="match status" value="1"/>
</dbReference>
<gene>
    <name evidence="2" type="ORF">ACFQ4H_08630</name>
</gene>
<organism evidence="2 3">
    <name type="scientific">Micromonospora sonneratiae</name>
    <dbReference type="NCBI Taxonomy" id="1184706"/>
    <lineage>
        <taxon>Bacteria</taxon>
        <taxon>Bacillati</taxon>
        <taxon>Actinomycetota</taxon>
        <taxon>Actinomycetes</taxon>
        <taxon>Micromonosporales</taxon>
        <taxon>Micromonosporaceae</taxon>
        <taxon>Micromonospora</taxon>
    </lineage>
</organism>
<name>A0ABW3YBX3_9ACTN</name>
<feature type="region of interest" description="Disordered" evidence="1">
    <location>
        <begin position="223"/>
        <end position="301"/>
    </location>
</feature>